<keyword evidence="3" id="KW-1185">Reference proteome</keyword>
<sequence length="125" mass="13158">MNINKVGYKWRCNKSVNQYTLLYSVTRRKVYFSKPTKFEMTTQFHTVFTLFMATLLVNSALGGPAAAGVCYAGCSAVVVACYAAAGFTFGTVTAGVGTPAAIIACNSAFGICESACVAALLMPTP</sequence>
<dbReference type="PANTHER" id="PTHR37475">
    <property type="entry name" value="ZYGOTE-SPECIFIC CLASS V COPY B GENE PROTEIN"/>
    <property type="match status" value="1"/>
</dbReference>
<dbReference type="EMBL" id="LNIX01000001">
    <property type="protein sequence ID" value="OXA63722.1"/>
    <property type="molecule type" value="Genomic_DNA"/>
</dbReference>
<feature type="transmembrane region" description="Helical" evidence="1">
    <location>
        <begin position="42"/>
        <end position="61"/>
    </location>
</feature>
<dbReference type="AlphaFoldDB" id="A0A226F1S0"/>
<reference evidence="2 3" key="1">
    <citation type="submission" date="2015-12" db="EMBL/GenBank/DDBJ databases">
        <title>The genome of Folsomia candida.</title>
        <authorList>
            <person name="Faddeeva A."/>
            <person name="Derks M.F."/>
            <person name="Anvar Y."/>
            <person name="Smit S."/>
            <person name="Van Straalen N."/>
            <person name="Roelofs D."/>
        </authorList>
    </citation>
    <scope>NUCLEOTIDE SEQUENCE [LARGE SCALE GENOMIC DNA]</scope>
    <source>
        <strain evidence="2 3">VU population</strain>
        <tissue evidence="2">Whole body</tissue>
    </source>
</reference>
<proteinExistence type="predicted"/>
<evidence type="ECO:0000313" key="2">
    <source>
        <dbReference type="EMBL" id="OXA63722.1"/>
    </source>
</evidence>
<organism evidence="2 3">
    <name type="scientific">Folsomia candida</name>
    <name type="common">Springtail</name>
    <dbReference type="NCBI Taxonomy" id="158441"/>
    <lineage>
        <taxon>Eukaryota</taxon>
        <taxon>Metazoa</taxon>
        <taxon>Ecdysozoa</taxon>
        <taxon>Arthropoda</taxon>
        <taxon>Hexapoda</taxon>
        <taxon>Collembola</taxon>
        <taxon>Entomobryomorpha</taxon>
        <taxon>Isotomoidea</taxon>
        <taxon>Isotomidae</taxon>
        <taxon>Proisotominae</taxon>
        <taxon>Folsomia</taxon>
    </lineage>
</organism>
<accession>A0A226F1S0</accession>
<dbReference type="STRING" id="158441.A0A226F1S0"/>
<feature type="transmembrane region" description="Helical" evidence="1">
    <location>
        <begin position="68"/>
        <end position="89"/>
    </location>
</feature>
<keyword evidence="1" id="KW-0812">Transmembrane</keyword>
<evidence type="ECO:0000256" key="1">
    <source>
        <dbReference type="SAM" id="Phobius"/>
    </source>
</evidence>
<name>A0A226F1S0_FOLCA</name>
<protein>
    <submittedName>
        <fullName evidence="2">Uncharacterized protein</fullName>
    </submittedName>
</protein>
<keyword evidence="1" id="KW-0472">Membrane</keyword>
<dbReference type="OMA" id="ICESACV"/>
<dbReference type="PANTHER" id="PTHR37475:SF1">
    <property type="entry name" value="ZYGOTE-SPECIFIC PROTEIN"/>
    <property type="match status" value="1"/>
</dbReference>
<gene>
    <name evidence="2" type="ORF">Fcan01_01313</name>
</gene>
<comment type="caution">
    <text evidence="2">The sequence shown here is derived from an EMBL/GenBank/DDBJ whole genome shotgun (WGS) entry which is preliminary data.</text>
</comment>
<keyword evidence="1" id="KW-1133">Transmembrane helix</keyword>
<evidence type="ECO:0000313" key="3">
    <source>
        <dbReference type="Proteomes" id="UP000198287"/>
    </source>
</evidence>
<dbReference type="Proteomes" id="UP000198287">
    <property type="component" value="Unassembled WGS sequence"/>
</dbReference>